<dbReference type="Pfam" id="PF13458">
    <property type="entry name" value="Peripla_BP_6"/>
    <property type="match status" value="1"/>
</dbReference>
<dbReference type="EMBL" id="PVUE01000021">
    <property type="protein sequence ID" value="PRZ36627.1"/>
    <property type="molecule type" value="Genomic_DNA"/>
</dbReference>
<feature type="chain" id="PRO_5039166536" evidence="3">
    <location>
        <begin position="21"/>
        <end position="418"/>
    </location>
</feature>
<gene>
    <name evidence="5" type="ORF">CLV47_12164</name>
</gene>
<evidence type="ECO:0000313" key="5">
    <source>
        <dbReference type="EMBL" id="PRZ36627.1"/>
    </source>
</evidence>
<keyword evidence="2 3" id="KW-0732">Signal</keyword>
<evidence type="ECO:0000256" key="2">
    <source>
        <dbReference type="ARBA" id="ARBA00022729"/>
    </source>
</evidence>
<evidence type="ECO:0000259" key="4">
    <source>
        <dbReference type="Pfam" id="PF13458"/>
    </source>
</evidence>
<accession>A0A2T0ZJY3</accession>
<organism evidence="5 6">
    <name type="scientific">Antricoccus suffuscus</name>
    <dbReference type="NCBI Taxonomy" id="1629062"/>
    <lineage>
        <taxon>Bacteria</taxon>
        <taxon>Bacillati</taxon>
        <taxon>Actinomycetota</taxon>
        <taxon>Actinomycetes</taxon>
        <taxon>Geodermatophilales</taxon>
        <taxon>Antricoccaceae</taxon>
        <taxon>Antricoccus</taxon>
    </lineage>
</organism>
<dbReference type="PANTHER" id="PTHR47235">
    <property type="entry name" value="BLR6548 PROTEIN"/>
    <property type="match status" value="1"/>
</dbReference>
<feature type="domain" description="Leucine-binding protein" evidence="4">
    <location>
        <begin position="47"/>
        <end position="382"/>
    </location>
</feature>
<evidence type="ECO:0000256" key="1">
    <source>
        <dbReference type="ARBA" id="ARBA00010062"/>
    </source>
</evidence>
<feature type="signal peptide" evidence="3">
    <location>
        <begin position="1"/>
        <end position="20"/>
    </location>
</feature>
<evidence type="ECO:0000256" key="3">
    <source>
        <dbReference type="SAM" id="SignalP"/>
    </source>
</evidence>
<dbReference type="InterPro" id="IPR028081">
    <property type="entry name" value="Leu-bd"/>
</dbReference>
<dbReference type="RefSeq" id="WP_106350684.1">
    <property type="nucleotide sequence ID" value="NZ_PVUE01000021.1"/>
</dbReference>
<dbReference type="InterPro" id="IPR028082">
    <property type="entry name" value="Peripla_BP_I"/>
</dbReference>
<comment type="similarity">
    <text evidence="1">Belongs to the leucine-binding protein family.</text>
</comment>
<sequence length="418" mass="43898">MHKKNRAIIIGMLALSMSLAACSTKAASSGSTSSGGVKTDNGVTDKTITLGVQTDESGVFKEIGLGLTHGNQMWADDVNASGGICGRQVKIDVRDNGYASDKAVTLYAAQKDNVAAMIQLLGSPVIAALKGQLESDNMLAIPASQAATNLDLPTIMMVGPSYDVEMINGMAYVQKEGKIKDGDKLGMIYIEGEYGASGLNGAQYYAKKHNQTIVPIKVGPTDADMSSAVTKLKSEGVQAVLLTTTGAQLGSTATQMAAQGMGALPIVGNNPTYATTLVKSPAMAALGNYYRSVGALPYNADSPEAQKLVKEFDKKYPGETPNDDINIGYVFGMVMQTVLQKACDNKDLTRAGIVKASKGVKVDTKGLAGTLDYTHPGKLASSETVIEQIDPSLLGYLKVVAPFTSYPDAKDYKSPLNK</sequence>
<name>A0A2T0ZJY3_9ACTN</name>
<dbReference type="Gene3D" id="3.40.50.2300">
    <property type="match status" value="2"/>
</dbReference>
<dbReference type="PANTHER" id="PTHR47235:SF1">
    <property type="entry name" value="BLR6548 PROTEIN"/>
    <property type="match status" value="1"/>
</dbReference>
<comment type="caution">
    <text evidence="5">The sequence shown here is derived from an EMBL/GenBank/DDBJ whole genome shotgun (WGS) entry which is preliminary data.</text>
</comment>
<protein>
    <submittedName>
        <fullName evidence="5">ABC-type branched-subunit amino acid transport system substrate-binding protein</fullName>
    </submittedName>
</protein>
<reference evidence="5 6" key="1">
    <citation type="submission" date="2018-03" db="EMBL/GenBank/DDBJ databases">
        <title>Genomic Encyclopedia of Archaeal and Bacterial Type Strains, Phase II (KMG-II): from individual species to whole genera.</title>
        <authorList>
            <person name="Goeker M."/>
        </authorList>
    </citation>
    <scope>NUCLEOTIDE SEQUENCE [LARGE SCALE GENOMIC DNA]</scope>
    <source>
        <strain evidence="5 6">DSM 100065</strain>
    </source>
</reference>
<keyword evidence="6" id="KW-1185">Reference proteome</keyword>
<dbReference type="OrthoDB" id="4501457at2"/>
<dbReference type="Proteomes" id="UP000237752">
    <property type="component" value="Unassembled WGS sequence"/>
</dbReference>
<dbReference type="PROSITE" id="PS51257">
    <property type="entry name" value="PROKAR_LIPOPROTEIN"/>
    <property type="match status" value="1"/>
</dbReference>
<evidence type="ECO:0000313" key="6">
    <source>
        <dbReference type="Proteomes" id="UP000237752"/>
    </source>
</evidence>
<dbReference type="SUPFAM" id="SSF53822">
    <property type="entry name" value="Periplasmic binding protein-like I"/>
    <property type="match status" value="1"/>
</dbReference>
<proteinExistence type="inferred from homology"/>
<dbReference type="AlphaFoldDB" id="A0A2T0ZJY3"/>